<proteinExistence type="predicted"/>
<reference evidence="1 2" key="1">
    <citation type="submission" date="2016-04" db="EMBL/GenBank/DDBJ databases">
        <title>Comparative Genomics and Epigenetics of Sporosarcina ureae.</title>
        <authorList>
            <person name="Oliver A.S."/>
            <person name="Cooper K.K."/>
        </authorList>
    </citation>
    <scope>NUCLEOTIDE SEQUENCE [LARGE SCALE GENOMIC DNA]</scope>
    <source>
        <strain evidence="1 2">S204</strain>
    </source>
</reference>
<accession>A0ABM6JTK8</accession>
<protein>
    <submittedName>
        <fullName evidence="1">Uncharacterized protein</fullName>
    </submittedName>
</protein>
<evidence type="ECO:0000313" key="1">
    <source>
        <dbReference type="EMBL" id="ARF13580.1"/>
    </source>
</evidence>
<evidence type="ECO:0000313" key="2">
    <source>
        <dbReference type="Proteomes" id="UP000192486"/>
    </source>
</evidence>
<sequence length="63" mass="7141">MASLLCLPNYISGNRALNHDKKILKMNIKQERKIMKKLPETKFKLTDVKELINIGYLRGGGGP</sequence>
<gene>
    <name evidence="1" type="ORF">SporoS204_05030</name>
</gene>
<organism evidence="1 2">
    <name type="scientific">Sporosarcina ureae</name>
    <dbReference type="NCBI Taxonomy" id="1571"/>
    <lineage>
        <taxon>Bacteria</taxon>
        <taxon>Bacillati</taxon>
        <taxon>Bacillota</taxon>
        <taxon>Bacilli</taxon>
        <taxon>Bacillales</taxon>
        <taxon>Caryophanaceae</taxon>
        <taxon>Sporosarcina</taxon>
    </lineage>
</organism>
<dbReference type="EMBL" id="CP015108">
    <property type="protein sequence ID" value="ARF13580.1"/>
    <property type="molecule type" value="Genomic_DNA"/>
</dbReference>
<dbReference type="Proteomes" id="UP000192486">
    <property type="component" value="Chromosome"/>
</dbReference>
<keyword evidence="2" id="KW-1185">Reference proteome</keyword>
<name>A0ABM6JTK8_SPOUR</name>